<dbReference type="Proteomes" id="UP001597287">
    <property type="component" value="Unassembled WGS sequence"/>
</dbReference>
<dbReference type="RefSeq" id="WP_386849695.1">
    <property type="nucleotide sequence ID" value="NZ_JBHUIG010000073.1"/>
</dbReference>
<sequence length="297" mass="32658">MKNPEVAELREALRQLLTDMFIAQGNMRDAAKRDPAWEGCAEAIQPRVDAARAALEKYPEASAISEGDVETVSLPAKEWNAMAFWLGRCEDKGHLERCSDLMEPWEELQAAILAMDSRRSSTAPMQSEEMTMESRTASLDGCTDPYNCRRCSAPVHARDGLHHAGIPFRSSDIPENIRYKQVAGSGNCMQCSMAFMLGLRIDQVPDFAASGSPQQCWELFESFAASQGYSAVMIPGNRSFEADYLVSGTSPRGTPHMVVMNDGRLVHDPHPSNAGLSDVQCVWLLARRSLAAENAEA</sequence>
<comment type="caution">
    <text evidence="1">The sequence shown here is derived from an EMBL/GenBank/DDBJ whole genome shotgun (WGS) entry which is preliminary data.</text>
</comment>
<keyword evidence="2" id="KW-1185">Reference proteome</keyword>
<evidence type="ECO:0000313" key="2">
    <source>
        <dbReference type="Proteomes" id="UP001597287"/>
    </source>
</evidence>
<evidence type="ECO:0000313" key="1">
    <source>
        <dbReference type="EMBL" id="MFD2323514.1"/>
    </source>
</evidence>
<reference evidence="2" key="1">
    <citation type="journal article" date="2019" name="Int. J. Syst. Evol. Microbiol.">
        <title>The Global Catalogue of Microorganisms (GCM) 10K type strain sequencing project: providing services to taxonomists for standard genome sequencing and annotation.</title>
        <authorList>
            <consortium name="The Broad Institute Genomics Platform"/>
            <consortium name="The Broad Institute Genome Sequencing Center for Infectious Disease"/>
            <person name="Wu L."/>
            <person name="Ma J."/>
        </authorList>
    </citation>
    <scope>NUCLEOTIDE SEQUENCE [LARGE SCALE GENOMIC DNA]</scope>
    <source>
        <strain evidence="2">CCUG 62793</strain>
    </source>
</reference>
<feature type="non-terminal residue" evidence="1">
    <location>
        <position position="297"/>
    </location>
</feature>
<protein>
    <submittedName>
        <fullName evidence="1">Uncharacterized protein</fullName>
    </submittedName>
</protein>
<dbReference type="EMBL" id="JBHUIG010000073">
    <property type="protein sequence ID" value="MFD2323514.1"/>
    <property type="molecule type" value="Genomic_DNA"/>
</dbReference>
<organism evidence="1 2">
    <name type="scientific">Delftia deserti</name>
    <dbReference type="NCBI Taxonomy" id="1651218"/>
    <lineage>
        <taxon>Bacteria</taxon>
        <taxon>Pseudomonadati</taxon>
        <taxon>Pseudomonadota</taxon>
        <taxon>Betaproteobacteria</taxon>
        <taxon>Burkholderiales</taxon>
        <taxon>Comamonadaceae</taxon>
        <taxon>Delftia</taxon>
    </lineage>
</organism>
<proteinExistence type="predicted"/>
<name>A0ABW5F3I2_9BURK</name>
<accession>A0ABW5F3I2</accession>
<gene>
    <name evidence="1" type="ORF">ACFSPV_33010</name>
</gene>